<dbReference type="Pfam" id="PF12697">
    <property type="entry name" value="Abhydrolase_6"/>
    <property type="match status" value="1"/>
</dbReference>
<protein>
    <submittedName>
        <fullName evidence="2">Signal peptide protein</fullName>
    </submittedName>
</protein>
<dbReference type="InterPro" id="IPR000073">
    <property type="entry name" value="AB_hydrolase_1"/>
</dbReference>
<dbReference type="PANTHER" id="PTHR37017:SF11">
    <property type="entry name" value="ESTERASE_LIPASE_THIOESTERASE DOMAIN-CONTAINING PROTEIN"/>
    <property type="match status" value="1"/>
</dbReference>
<sequence>MIFTDNTGHKMTKKPNILLVHGAWGDGSHWRHVIPTLHNKGYPVYAVQNPLTSLADDVECTKKLAASLEGPTILVGHSYGGMVISQLGDLPHVVGLVFVAAFAPDKGESLGSIFQLRAPPSGAANLVPDQDGFLWIKRDKFHESFCQDLDETEAIVMAVAQKPTSGHCFEDTSAEPAWKTKPSWYQISNQDNMIPPETQQWFTERMKPKKTLRLDSSHASLASHPNEIIALIEEAAKGH</sequence>
<dbReference type="Proteomes" id="UP000040841">
    <property type="component" value="Unassembled WGS sequence"/>
</dbReference>
<evidence type="ECO:0000313" key="3">
    <source>
        <dbReference type="Proteomes" id="UP000040841"/>
    </source>
</evidence>
<accession>A0AA36LNX9</accession>
<feature type="domain" description="AB hydrolase-1" evidence="1">
    <location>
        <begin position="17"/>
        <end position="229"/>
    </location>
</feature>
<evidence type="ECO:0000259" key="1">
    <source>
        <dbReference type="Pfam" id="PF12697"/>
    </source>
</evidence>
<name>A0AA36LNX9_YERMO</name>
<dbReference type="EMBL" id="CQBM01000004">
    <property type="protein sequence ID" value="CNI07405.1"/>
    <property type="molecule type" value="Genomic_DNA"/>
</dbReference>
<proteinExistence type="predicted"/>
<dbReference type="Gene3D" id="3.40.50.1820">
    <property type="entry name" value="alpha/beta hydrolase"/>
    <property type="match status" value="1"/>
</dbReference>
<dbReference type="AlphaFoldDB" id="A0AA36LNX9"/>
<dbReference type="InterPro" id="IPR052897">
    <property type="entry name" value="Sec-Metab_Biosynth_Hydrolase"/>
</dbReference>
<organism evidence="2 3">
    <name type="scientific">Yersinia mollaretii</name>
    <dbReference type="NCBI Taxonomy" id="33060"/>
    <lineage>
        <taxon>Bacteria</taxon>
        <taxon>Pseudomonadati</taxon>
        <taxon>Pseudomonadota</taxon>
        <taxon>Gammaproteobacteria</taxon>
        <taxon>Enterobacterales</taxon>
        <taxon>Yersiniaceae</taxon>
        <taxon>Yersinia</taxon>
    </lineage>
</organism>
<dbReference type="SUPFAM" id="SSF53474">
    <property type="entry name" value="alpha/beta-Hydrolases"/>
    <property type="match status" value="1"/>
</dbReference>
<gene>
    <name evidence="2" type="ORF">ERS008502_02152</name>
</gene>
<dbReference type="InterPro" id="IPR029058">
    <property type="entry name" value="AB_hydrolase_fold"/>
</dbReference>
<reference evidence="2 3" key="1">
    <citation type="submission" date="2015-03" db="EMBL/GenBank/DDBJ databases">
        <authorList>
            <consortium name="Pathogen Informatics"/>
            <person name="Murphy D."/>
        </authorList>
    </citation>
    <scope>NUCLEOTIDE SEQUENCE [LARGE SCALE GENOMIC DNA]</scope>
    <source>
        <strain evidence="2 3">FE82747</strain>
    </source>
</reference>
<comment type="caution">
    <text evidence="2">The sequence shown here is derived from an EMBL/GenBank/DDBJ whole genome shotgun (WGS) entry which is preliminary data.</text>
</comment>
<dbReference type="PANTHER" id="PTHR37017">
    <property type="entry name" value="AB HYDROLASE-1 DOMAIN-CONTAINING PROTEIN-RELATED"/>
    <property type="match status" value="1"/>
</dbReference>
<evidence type="ECO:0000313" key="2">
    <source>
        <dbReference type="EMBL" id="CNI07405.1"/>
    </source>
</evidence>